<accession>A0A2V0RB65</accession>
<name>A0A2V0RB65_9ZZZZ</name>
<feature type="region of interest" description="Disordered" evidence="1">
    <location>
        <begin position="1"/>
        <end position="21"/>
    </location>
</feature>
<organism evidence="2">
    <name type="scientific">viral metagenome</name>
    <dbReference type="NCBI Taxonomy" id="1070528"/>
    <lineage>
        <taxon>unclassified sequences</taxon>
        <taxon>metagenomes</taxon>
        <taxon>organismal metagenomes</taxon>
    </lineage>
</organism>
<dbReference type="EMBL" id="BDQC01000192">
    <property type="protein sequence ID" value="GBH22603.1"/>
    <property type="molecule type" value="Genomic_RNA"/>
</dbReference>
<sequence>MSSTKSDSVSKQKSKKNHKIDPKFYITRRRAQMGSFVVADAETNMDPGGHIANKLHSRVFILNGEELMAMMEARNYTYEQAICYVEAVSQVPEHKKGGVAYTGHAHPITTVDPGEVDILNAYWFDNSWTGNSWTANAMMPDGGPPCFWTKNIAAPEQDNTYVLGGKRGTHSKAIKAKLVREGVPYYVDGTNPSDFSNEERSKVVPGTSVHAVTGVFEGKEFDNTTEQHHLFHDDIQDRNGKQYLILKHDAAMIERAINSFSDGVDVIKSDPFSEAHERYEKQFPNRGWKVGYDQHPTFDDVCNKLKAFLMTYPTEEKHIWIQGELENMTTTETIRRLKSECIIAFTRARSSNATTSPTIMTFWNTPILASQDLAYAYGGRTPQRIPVIPWRPTNFGMRIMAPGLKPQLFPSSSLMRDLGIKFSTLEMNGSISKPVVYTNYSGFVKLVPLRRELNMDFGWLPMGNNEYAMANPREVSQPLFMVEDEAFFMGLGSVVTGHHSIYGLGRSEPELWEQLQRKLKTGHDTSGHMIAAPLAYKAQMLWYLQEVMINMTQKRSIYSLPFKEPTGGVYHTTTEYVHALNDMNKLDRGRVYPFYARQNVSICADFIRAMA</sequence>
<evidence type="ECO:0000256" key="1">
    <source>
        <dbReference type="SAM" id="MobiDB-lite"/>
    </source>
</evidence>
<proteinExistence type="predicted"/>
<dbReference type="AlphaFoldDB" id="A0A2V0RB65"/>
<protein>
    <submittedName>
        <fullName evidence="2">VP7</fullName>
    </submittedName>
</protein>
<evidence type="ECO:0000313" key="2">
    <source>
        <dbReference type="EMBL" id="GBH22603.1"/>
    </source>
</evidence>
<reference evidence="2" key="1">
    <citation type="submission" date="2017-04" db="EMBL/GenBank/DDBJ databases">
        <title>Unveiling RNA virosphere associated with marine microorganisms.</title>
        <authorList>
            <person name="Urayama S."/>
            <person name="Takaki Y."/>
            <person name="Nishi S."/>
            <person name="Yoshida Y."/>
            <person name="Deguchi S."/>
            <person name="Takai K."/>
            <person name="Nunoura T."/>
        </authorList>
    </citation>
    <scope>NUCLEOTIDE SEQUENCE</scope>
</reference>
<comment type="caution">
    <text evidence="2">The sequence shown here is derived from an EMBL/GenBank/DDBJ whole genome shotgun (WGS) entry which is preliminary data.</text>
</comment>
<feature type="compositionally biased region" description="Low complexity" evidence="1">
    <location>
        <begin position="1"/>
        <end position="11"/>
    </location>
</feature>